<dbReference type="EMBL" id="JAZHFV010000002">
    <property type="protein sequence ID" value="MEX4006896.1"/>
    <property type="molecule type" value="Genomic_DNA"/>
</dbReference>
<evidence type="ECO:0000256" key="1">
    <source>
        <dbReference type="SAM" id="MobiDB-lite"/>
    </source>
</evidence>
<reference evidence="3 4" key="1">
    <citation type="submission" date="2024-01" db="EMBL/GenBank/DDBJ databases">
        <title>New evidence supports the origin of RcGTA from prophage.</title>
        <authorList>
            <person name="Xu Y."/>
            <person name="Liu B."/>
            <person name="Chen F."/>
        </authorList>
    </citation>
    <scope>NUCLEOTIDE SEQUENCE [LARGE SCALE GENOMIC DNA]</scope>
    <source>
        <strain evidence="3 4">CBW1107-2</strain>
    </source>
</reference>
<evidence type="ECO:0000313" key="4">
    <source>
        <dbReference type="Proteomes" id="UP001559025"/>
    </source>
</evidence>
<feature type="chain" id="PRO_5046436568" evidence="2">
    <location>
        <begin position="27"/>
        <end position="53"/>
    </location>
</feature>
<sequence length="53" mass="5600">MTFKIILIALTAAAFGWGFSALVEHADQTIRPDNPPVACTDRAGEGCARMPAP</sequence>
<evidence type="ECO:0000313" key="3">
    <source>
        <dbReference type="EMBL" id="MEX4006896.1"/>
    </source>
</evidence>
<feature type="region of interest" description="Disordered" evidence="1">
    <location>
        <begin position="34"/>
        <end position="53"/>
    </location>
</feature>
<feature type="signal peptide" evidence="2">
    <location>
        <begin position="1"/>
        <end position="26"/>
    </location>
</feature>
<comment type="caution">
    <text evidence="3">The sequence shown here is derived from an EMBL/GenBank/DDBJ whole genome shotgun (WGS) entry which is preliminary data.</text>
</comment>
<keyword evidence="2" id="KW-0732">Signal</keyword>
<protein>
    <submittedName>
        <fullName evidence="3">Uncharacterized protein</fullName>
    </submittedName>
</protein>
<dbReference type="Proteomes" id="UP001559025">
    <property type="component" value="Unassembled WGS sequence"/>
</dbReference>
<dbReference type="RefSeq" id="WP_173187126.1">
    <property type="nucleotide sequence ID" value="NZ_CBDDTD010000001.1"/>
</dbReference>
<keyword evidence="4" id="KW-1185">Reference proteome</keyword>
<gene>
    <name evidence="3" type="ORF">V1479_06235</name>
</gene>
<proteinExistence type="predicted"/>
<accession>A0ABV3WRF8</accession>
<evidence type="ECO:0000256" key="2">
    <source>
        <dbReference type="SAM" id="SignalP"/>
    </source>
</evidence>
<organism evidence="3 4">
    <name type="scientific">Neoaquamicrobium sediminum</name>
    <dbReference type="NCBI Taxonomy" id="1849104"/>
    <lineage>
        <taxon>Bacteria</taxon>
        <taxon>Pseudomonadati</taxon>
        <taxon>Pseudomonadota</taxon>
        <taxon>Alphaproteobacteria</taxon>
        <taxon>Hyphomicrobiales</taxon>
        <taxon>Phyllobacteriaceae</taxon>
        <taxon>Neoaquamicrobium</taxon>
    </lineage>
</organism>
<name>A0ABV3WRF8_9HYPH</name>